<dbReference type="AlphaFoldDB" id="A0A921ZCK2"/>
<proteinExistence type="inferred from homology"/>
<evidence type="ECO:0000256" key="3">
    <source>
        <dbReference type="ARBA" id="ARBA00022525"/>
    </source>
</evidence>
<keyword evidence="4 6" id="KW-0732">Signal</keyword>
<dbReference type="EMBL" id="JH668463">
    <property type="protein sequence ID" value="KAG6454292.1"/>
    <property type="molecule type" value="Genomic_DNA"/>
</dbReference>
<evidence type="ECO:0000313" key="8">
    <source>
        <dbReference type="Proteomes" id="UP000791440"/>
    </source>
</evidence>
<dbReference type="PANTHER" id="PTHR13234:SF8">
    <property type="entry name" value="GAMMA-INTERFERON-INDUCIBLE LYSOSOMAL THIOL REDUCTASE"/>
    <property type="match status" value="1"/>
</dbReference>
<reference evidence="7" key="2">
    <citation type="submission" date="2020-12" db="EMBL/GenBank/DDBJ databases">
        <authorList>
            <person name="Kanost M."/>
        </authorList>
    </citation>
    <scope>NUCLEOTIDE SEQUENCE</scope>
</reference>
<name>A0A921ZCK2_MANSE</name>
<organism evidence="7 8">
    <name type="scientific">Manduca sexta</name>
    <name type="common">Tobacco hawkmoth</name>
    <name type="synonym">Tobacco hornworm</name>
    <dbReference type="NCBI Taxonomy" id="7130"/>
    <lineage>
        <taxon>Eukaryota</taxon>
        <taxon>Metazoa</taxon>
        <taxon>Ecdysozoa</taxon>
        <taxon>Arthropoda</taxon>
        <taxon>Hexapoda</taxon>
        <taxon>Insecta</taxon>
        <taxon>Pterygota</taxon>
        <taxon>Neoptera</taxon>
        <taxon>Endopterygota</taxon>
        <taxon>Lepidoptera</taxon>
        <taxon>Glossata</taxon>
        <taxon>Ditrysia</taxon>
        <taxon>Bombycoidea</taxon>
        <taxon>Sphingidae</taxon>
        <taxon>Sphinginae</taxon>
        <taxon>Sphingini</taxon>
        <taxon>Manduca</taxon>
    </lineage>
</organism>
<evidence type="ECO:0000313" key="7">
    <source>
        <dbReference type="EMBL" id="KAG6454292.1"/>
    </source>
</evidence>
<sequence length="206" mass="23107">MAHFFVYIACFVFALNSATADQDKIKITIGTTAGCSNTAKFINEQLVDTYKQYKDNLEIEFVPWGRTVRDVTGALSCQYGKKDCWANKLQRCVLNLLKDTTAQLNYMQCEFSRPFPSYVQNNYRCARTAGVYKPALQCMNRGFAELDRAAEEKARLPMQLINYVPSISINDIHDSGVHNAAIAGLSEFIKKELNAQILPKPTTIAG</sequence>
<evidence type="ECO:0000256" key="5">
    <source>
        <dbReference type="ARBA" id="ARBA00023180"/>
    </source>
</evidence>
<feature type="chain" id="PRO_5036812987" description="GILT-like protein 1" evidence="6">
    <location>
        <begin position="21"/>
        <end position="206"/>
    </location>
</feature>
<evidence type="ECO:0000256" key="6">
    <source>
        <dbReference type="SAM" id="SignalP"/>
    </source>
</evidence>
<dbReference type="Proteomes" id="UP000791440">
    <property type="component" value="Unassembled WGS sequence"/>
</dbReference>
<protein>
    <recommendedName>
        <fullName evidence="9">GILT-like protein 1</fullName>
    </recommendedName>
</protein>
<keyword evidence="3" id="KW-0964">Secreted</keyword>
<dbReference type="PANTHER" id="PTHR13234">
    <property type="entry name" value="GAMMA-INTERFERON INDUCIBLE LYSOSOMAL THIOL REDUCTASE GILT"/>
    <property type="match status" value="1"/>
</dbReference>
<evidence type="ECO:0000256" key="1">
    <source>
        <dbReference type="ARBA" id="ARBA00004613"/>
    </source>
</evidence>
<accession>A0A921ZCK2</accession>
<dbReference type="Pfam" id="PF03227">
    <property type="entry name" value="GILT"/>
    <property type="match status" value="1"/>
</dbReference>
<keyword evidence="8" id="KW-1185">Reference proteome</keyword>
<gene>
    <name evidence="7" type="ORF">O3G_MSEX008626</name>
</gene>
<evidence type="ECO:0000256" key="4">
    <source>
        <dbReference type="ARBA" id="ARBA00022729"/>
    </source>
</evidence>
<comment type="subcellular location">
    <subcellularLocation>
        <location evidence="1">Secreted</location>
    </subcellularLocation>
</comment>
<dbReference type="InterPro" id="IPR004911">
    <property type="entry name" value="Interferon-induced_GILT"/>
</dbReference>
<comment type="similarity">
    <text evidence="2">Belongs to the GILT family.</text>
</comment>
<dbReference type="GO" id="GO:0016671">
    <property type="term" value="F:oxidoreductase activity, acting on a sulfur group of donors, disulfide as acceptor"/>
    <property type="evidence" value="ECO:0007669"/>
    <property type="project" value="InterPro"/>
</dbReference>
<dbReference type="GO" id="GO:0005576">
    <property type="term" value="C:extracellular region"/>
    <property type="evidence" value="ECO:0007669"/>
    <property type="project" value="UniProtKB-SubCell"/>
</dbReference>
<evidence type="ECO:0008006" key="9">
    <source>
        <dbReference type="Google" id="ProtNLM"/>
    </source>
</evidence>
<reference evidence="7" key="1">
    <citation type="journal article" date="2016" name="Insect Biochem. Mol. Biol.">
        <title>Multifaceted biological insights from a draft genome sequence of the tobacco hornworm moth, Manduca sexta.</title>
        <authorList>
            <person name="Kanost M.R."/>
            <person name="Arrese E.L."/>
            <person name="Cao X."/>
            <person name="Chen Y.R."/>
            <person name="Chellapilla S."/>
            <person name="Goldsmith M.R."/>
            <person name="Grosse-Wilde E."/>
            <person name="Heckel D.G."/>
            <person name="Herndon N."/>
            <person name="Jiang H."/>
            <person name="Papanicolaou A."/>
            <person name="Qu J."/>
            <person name="Soulages J.L."/>
            <person name="Vogel H."/>
            <person name="Walters J."/>
            <person name="Waterhouse R.M."/>
            <person name="Ahn S.J."/>
            <person name="Almeida F.C."/>
            <person name="An C."/>
            <person name="Aqrawi P."/>
            <person name="Bretschneider A."/>
            <person name="Bryant W.B."/>
            <person name="Bucks S."/>
            <person name="Chao H."/>
            <person name="Chevignon G."/>
            <person name="Christen J.M."/>
            <person name="Clarke D.F."/>
            <person name="Dittmer N.T."/>
            <person name="Ferguson L.C.F."/>
            <person name="Garavelou S."/>
            <person name="Gordon K.H.J."/>
            <person name="Gunaratna R.T."/>
            <person name="Han Y."/>
            <person name="Hauser F."/>
            <person name="He Y."/>
            <person name="Heidel-Fischer H."/>
            <person name="Hirsh A."/>
            <person name="Hu Y."/>
            <person name="Jiang H."/>
            <person name="Kalra D."/>
            <person name="Klinner C."/>
            <person name="Konig C."/>
            <person name="Kovar C."/>
            <person name="Kroll A.R."/>
            <person name="Kuwar S.S."/>
            <person name="Lee S.L."/>
            <person name="Lehman R."/>
            <person name="Li K."/>
            <person name="Li Z."/>
            <person name="Liang H."/>
            <person name="Lovelace S."/>
            <person name="Lu Z."/>
            <person name="Mansfield J.H."/>
            <person name="McCulloch K.J."/>
            <person name="Mathew T."/>
            <person name="Morton B."/>
            <person name="Muzny D.M."/>
            <person name="Neunemann D."/>
            <person name="Ongeri F."/>
            <person name="Pauchet Y."/>
            <person name="Pu L.L."/>
            <person name="Pyrousis I."/>
            <person name="Rao X.J."/>
            <person name="Redding A."/>
            <person name="Roesel C."/>
            <person name="Sanchez-Gracia A."/>
            <person name="Schaack S."/>
            <person name="Shukla A."/>
            <person name="Tetreau G."/>
            <person name="Wang Y."/>
            <person name="Xiong G.H."/>
            <person name="Traut W."/>
            <person name="Walsh T.K."/>
            <person name="Worley K.C."/>
            <person name="Wu D."/>
            <person name="Wu W."/>
            <person name="Wu Y.Q."/>
            <person name="Zhang X."/>
            <person name="Zou Z."/>
            <person name="Zucker H."/>
            <person name="Briscoe A.D."/>
            <person name="Burmester T."/>
            <person name="Clem R.J."/>
            <person name="Feyereisen R."/>
            <person name="Grimmelikhuijzen C.J.P."/>
            <person name="Hamodrakas S.J."/>
            <person name="Hansson B.S."/>
            <person name="Huguet E."/>
            <person name="Jermiin L.S."/>
            <person name="Lan Q."/>
            <person name="Lehman H.K."/>
            <person name="Lorenzen M."/>
            <person name="Merzendorfer H."/>
            <person name="Michalopoulos I."/>
            <person name="Morton D.B."/>
            <person name="Muthukrishnan S."/>
            <person name="Oakeshott J.G."/>
            <person name="Palmer W."/>
            <person name="Park Y."/>
            <person name="Passarelli A.L."/>
            <person name="Rozas J."/>
            <person name="Schwartz L.M."/>
            <person name="Smith W."/>
            <person name="Southgate A."/>
            <person name="Vilcinskas A."/>
            <person name="Vogt R."/>
            <person name="Wang P."/>
            <person name="Werren J."/>
            <person name="Yu X.Q."/>
            <person name="Zhou J.J."/>
            <person name="Brown S.J."/>
            <person name="Scherer S.E."/>
            <person name="Richards S."/>
            <person name="Blissard G.W."/>
        </authorList>
    </citation>
    <scope>NUCLEOTIDE SEQUENCE</scope>
</reference>
<keyword evidence="5" id="KW-0325">Glycoprotein</keyword>
<evidence type="ECO:0000256" key="2">
    <source>
        <dbReference type="ARBA" id="ARBA00005679"/>
    </source>
</evidence>
<comment type="caution">
    <text evidence="7">The sequence shown here is derived from an EMBL/GenBank/DDBJ whole genome shotgun (WGS) entry which is preliminary data.</text>
</comment>
<feature type="signal peptide" evidence="6">
    <location>
        <begin position="1"/>
        <end position="20"/>
    </location>
</feature>